<keyword evidence="3" id="KW-1185">Reference proteome</keyword>
<evidence type="ECO:0000313" key="2">
    <source>
        <dbReference type="EMBL" id="MTH44715.1"/>
    </source>
</evidence>
<evidence type="ECO:0000256" key="1">
    <source>
        <dbReference type="SAM" id="SignalP"/>
    </source>
</evidence>
<feature type="signal peptide" evidence="1">
    <location>
        <begin position="1"/>
        <end position="19"/>
    </location>
</feature>
<proteinExistence type="predicted"/>
<dbReference type="EMBL" id="WMJZ01000001">
    <property type="protein sequence ID" value="MTH44715.1"/>
    <property type="molecule type" value="Genomic_DNA"/>
</dbReference>
<sequence>MFKKILFPLITLFMLAGCATPPTTINVAPTITLPQQDPSLMGITISINGADRRPDQALAKVTRDNQLVSLTASRDLRFLLQEVLEKQMTARGYMIGPGGASNLQIIVNQLYADVSQGNVRYNIATRADIAIIASAANGNKMTKNYRANYSVEGAFTATNKNIANAVNTVLTDTIADMSQDTSIHDFIKQNAR</sequence>
<name>A0A6L6IFC0_9ENTR</name>
<feature type="chain" id="PRO_5026968583" description="Lipoprotein" evidence="1">
    <location>
        <begin position="20"/>
        <end position="192"/>
    </location>
</feature>
<comment type="caution">
    <text evidence="2">The sequence shown here is derived from an EMBL/GenBank/DDBJ whole genome shotgun (WGS) entry which is preliminary data.</text>
</comment>
<dbReference type="Proteomes" id="UP000477739">
    <property type="component" value="Unassembled WGS sequence"/>
</dbReference>
<reference evidence="2 3" key="1">
    <citation type="submission" date="2019-11" db="EMBL/GenBank/DDBJ databases">
        <title>Escherichia alba sp. nov. isolated from the gut of plastic-eating superworms Zophobas atratus.</title>
        <authorList>
            <person name="Yang Y."/>
        </authorList>
    </citation>
    <scope>NUCLEOTIDE SEQUENCE [LARGE SCALE GENOMIC DNA]</scope>
    <source>
        <strain evidence="3">BIT-B35</strain>
    </source>
</reference>
<evidence type="ECO:0000313" key="3">
    <source>
        <dbReference type="Proteomes" id="UP000477739"/>
    </source>
</evidence>
<gene>
    <name evidence="2" type="ORF">GJV78_00210</name>
</gene>
<protein>
    <recommendedName>
        <fullName evidence="4">Lipoprotein</fullName>
    </recommendedName>
</protein>
<dbReference type="OrthoDB" id="6064766at2"/>
<accession>A0A6L6IFC0</accession>
<evidence type="ECO:0008006" key="4">
    <source>
        <dbReference type="Google" id="ProtNLM"/>
    </source>
</evidence>
<dbReference type="InterPro" id="IPR005619">
    <property type="entry name" value="Uncharacterised_YajG"/>
</dbReference>
<organism evidence="2 3">
    <name type="scientific">Intestinirhabdus alba</name>
    <dbReference type="NCBI Taxonomy" id="2899544"/>
    <lineage>
        <taxon>Bacteria</taxon>
        <taxon>Pseudomonadati</taxon>
        <taxon>Pseudomonadota</taxon>
        <taxon>Gammaproteobacteria</taxon>
        <taxon>Enterobacterales</taxon>
        <taxon>Enterobacteriaceae</taxon>
        <taxon>Intestinirhabdus</taxon>
    </lineage>
</organism>
<dbReference type="Pfam" id="PF03923">
    <property type="entry name" value="Lipoprotein_16"/>
    <property type="match status" value="1"/>
</dbReference>
<dbReference type="PROSITE" id="PS51257">
    <property type="entry name" value="PROKAR_LIPOPROTEIN"/>
    <property type="match status" value="1"/>
</dbReference>
<dbReference type="AlphaFoldDB" id="A0A6L6IFC0"/>
<dbReference type="RefSeq" id="WP_155106422.1">
    <property type="nucleotide sequence ID" value="NZ_WMJZ01000001.1"/>
</dbReference>
<dbReference type="NCBIfam" id="NF008637">
    <property type="entry name" value="PRK11627.1"/>
    <property type="match status" value="1"/>
</dbReference>
<keyword evidence="1" id="KW-0732">Signal</keyword>